<keyword evidence="4" id="KW-0309">Germination</keyword>
<dbReference type="NCBIfam" id="TIGR00912">
    <property type="entry name" value="2A0309"/>
    <property type="match status" value="1"/>
</dbReference>
<comment type="similarity">
    <text evidence="2">Belongs to the amino acid-polyamine-organocation (APC) superfamily. Spore germination protein (SGP) (TC 2.A.3.9) family.</text>
</comment>
<dbReference type="Gene3D" id="1.20.1740.10">
    <property type="entry name" value="Amino acid/polyamine transporter I"/>
    <property type="match status" value="1"/>
</dbReference>
<feature type="transmembrane region" description="Helical" evidence="8">
    <location>
        <begin position="12"/>
        <end position="34"/>
    </location>
</feature>
<gene>
    <name evidence="9" type="ORF">JNE38_13410</name>
</gene>
<feature type="transmembrane region" description="Helical" evidence="8">
    <location>
        <begin position="329"/>
        <end position="351"/>
    </location>
</feature>
<protein>
    <submittedName>
        <fullName evidence="9">Endospore germination permease</fullName>
    </submittedName>
</protein>
<evidence type="ECO:0000313" key="9">
    <source>
        <dbReference type="EMBL" id="QRG70025.1"/>
    </source>
</evidence>
<feature type="transmembrane region" description="Helical" evidence="8">
    <location>
        <begin position="297"/>
        <end position="317"/>
    </location>
</feature>
<evidence type="ECO:0000256" key="5">
    <source>
        <dbReference type="ARBA" id="ARBA00022692"/>
    </source>
</evidence>
<name>A0ABX7FW20_BRECH</name>
<proteinExistence type="inferred from homology"/>
<feature type="transmembrane region" description="Helical" evidence="8">
    <location>
        <begin position="146"/>
        <end position="164"/>
    </location>
</feature>
<feature type="transmembrane region" description="Helical" evidence="8">
    <location>
        <begin position="184"/>
        <end position="204"/>
    </location>
</feature>
<reference evidence="9 10" key="1">
    <citation type="submission" date="2021-01" db="EMBL/GenBank/DDBJ databases">
        <title>Identification of strong promoters based on the transcriptome of Brevibacillus choshinensis.</title>
        <authorList>
            <person name="Yao D."/>
            <person name="Zhang K."/>
            <person name="Wu J."/>
        </authorList>
    </citation>
    <scope>NUCLEOTIDE SEQUENCE [LARGE SCALE GENOMIC DNA]</scope>
    <source>
        <strain evidence="9 10">HPD31-SP3</strain>
    </source>
</reference>
<accession>A0ABX7FW20</accession>
<evidence type="ECO:0000256" key="4">
    <source>
        <dbReference type="ARBA" id="ARBA00022544"/>
    </source>
</evidence>
<keyword evidence="6 8" id="KW-1133">Transmembrane helix</keyword>
<keyword evidence="7 8" id="KW-0472">Membrane</keyword>
<evidence type="ECO:0000256" key="8">
    <source>
        <dbReference type="SAM" id="Phobius"/>
    </source>
</evidence>
<dbReference type="Proteomes" id="UP000596248">
    <property type="component" value="Chromosome"/>
</dbReference>
<keyword evidence="5 8" id="KW-0812">Transmembrane</keyword>
<dbReference type="EMBL" id="CP069127">
    <property type="protein sequence ID" value="QRG70025.1"/>
    <property type="molecule type" value="Genomic_DNA"/>
</dbReference>
<evidence type="ECO:0000256" key="1">
    <source>
        <dbReference type="ARBA" id="ARBA00004141"/>
    </source>
</evidence>
<organism evidence="9 10">
    <name type="scientific">Brevibacillus choshinensis</name>
    <dbReference type="NCBI Taxonomy" id="54911"/>
    <lineage>
        <taxon>Bacteria</taxon>
        <taxon>Bacillati</taxon>
        <taxon>Bacillota</taxon>
        <taxon>Bacilli</taxon>
        <taxon>Bacillales</taxon>
        <taxon>Paenibacillaceae</taxon>
        <taxon>Brevibacillus</taxon>
    </lineage>
</organism>
<evidence type="ECO:0000256" key="2">
    <source>
        <dbReference type="ARBA" id="ARBA00007998"/>
    </source>
</evidence>
<dbReference type="RefSeq" id="WP_203356999.1">
    <property type="nucleotide sequence ID" value="NZ_CP069127.1"/>
</dbReference>
<dbReference type="Pfam" id="PF03845">
    <property type="entry name" value="Spore_permease"/>
    <property type="match status" value="1"/>
</dbReference>
<dbReference type="PANTHER" id="PTHR34975:SF2">
    <property type="entry name" value="SPORE GERMINATION PROTEIN A2"/>
    <property type="match status" value="1"/>
</dbReference>
<feature type="transmembrane region" description="Helical" evidence="8">
    <location>
        <begin position="266"/>
        <end position="285"/>
    </location>
</feature>
<feature type="transmembrane region" description="Helical" evidence="8">
    <location>
        <begin position="216"/>
        <end position="238"/>
    </location>
</feature>
<evidence type="ECO:0000256" key="3">
    <source>
        <dbReference type="ARBA" id="ARBA00022448"/>
    </source>
</evidence>
<dbReference type="InterPro" id="IPR004761">
    <property type="entry name" value="Spore_GerAB"/>
</dbReference>
<feature type="transmembrane region" description="Helical" evidence="8">
    <location>
        <begin position="40"/>
        <end position="63"/>
    </location>
</feature>
<feature type="transmembrane region" description="Helical" evidence="8">
    <location>
        <begin position="84"/>
        <end position="106"/>
    </location>
</feature>
<sequence length="359" mass="41268">MKEKLSQFHITILIYMTQVGIGLLSLPSTLAEYFGTNGWLALFLVFGISCLNIFLIHFVYRLGDGKSVLEILESAIPKFLLTPVYLACAVVWSFIGCMVIQEYVMLLQMISFPTTPSYILKLLIDFFVLMIILKGIYVIGKTSTAFFYLTIWLVLLEGFVLKEFEFARFTPFLFKGGTDFMKGLLSTYFSFLGYELSIFLFPYVEKNRKFTRAVLTGNFFSFILYLSVALVAFGFFSFQELRNQMYPILDLFSYIRLPFIERIENLLFGFLLYLMVSTAAMYYWAALEVSQRIVPRLKRNVIAFVIVAAMFAVSMQIDVLSDVKKFSALFSTIQIGISFGLPTLLLIILLIKRRSRLHV</sequence>
<evidence type="ECO:0000256" key="6">
    <source>
        <dbReference type="ARBA" id="ARBA00022989"/>
    </source>
</evidence>
<keyword evidence="3" id="KW-0813">Transport</keyword>
<evidence type="ECO:0000313" key="10">
    <source>
        <dbReference type="Proteomes" id="UP000596248"/>
    </source>
</evidence>
<feature type="transmembrane region" description="Helical" evidence="8">
    <location>
        <begin position="118"/>
        <end position="139"/>
    </location>
</feature>
<dbReference type="PANTHER" id="PTHR34975">
    <property type="entry name" value="SPORE GERMINATION PROTEIN A2"/>
    <property type="match status" value="1"/>
</dbReference>
<comment type="subcellular location">
    <subcellularLocation>
        <location evidence="1">Membrane</location>
        <topology evidence="1">Multi-pass membrane protein</topology>
    </subcellularLocation>
</comment>
<keyword evidence="10" id="KW-1185">Reference proteome</keyword>
<evidence type="ECO:0000256" key="7">
    <source>
        <dbReference type="ARBA" id="ARBA00023136"/>
    </source>
</evidence>